<evidence type="ECO:0000313" key="3">
    <source>
        <dbReference type="EMBL" id="OEF97696.1"/>
    </source>
</evidence>
<reference evidence="3 4" key="1">
    <citation type="submission" date="2016-09" db="EMBL/GenBank/DDBJ databases">
        <title>Draft genome sequence for the type strain of Desulfuribacillus alkaliarsenatis AHT28, an obligately anaerobic, sulfidogenic bacterium isolated from Russian soda lake sediments.</title>
        <authorList>
            <person name="Abin C.A."/>
            <person name="Hollibaugh J.T."/>
        </authorList>
    </citation>
    <scope>NUCLEOTIDE SEQUENCE [LARGE SCALE GENOMIC DNA]</scope>
    <source>
        <strain evidence="3 4">AHT28</strain>
    </source>
</reference>
<evidence type="ECO:0000313" key="4">
    <source>
        <dbReference type="Proteomes" id="UP000094296"/>
    </source>
</evidence>
<keyword evidence="2" id="KW-1133">Transmembrane helix</keyword>
<dbReference type="InterPro" id="IPR036280">
    <property type="entry name" value="Multihaem_cyt_sf"/>
</dbReference>
<dbReference type="Gene3D" id="3.90.10.10">
    <property type="entry name" value="Cytochrome C3"/>
    <property type="match status" value="2"/>
</dbReference>
<dbReference type="SUPFAM" id="SSF48695">
    <property type="entry name" value="Multiheme cytochromes"/>
    <property type="match status" value="2"/>
</dbReference>
<dbReference type="AlphaFoldDB" id="A0A1E5G3R1"/>
<dbReference type="Proteomes" id="UP000094296">
    <property type="component" value="Unassembled WGS sequence"/>
</dbReference>
<organism evidence="3 4">
    <name type="scientific">Desulfuribacillus alkaliarsenatis</name>
    <dbReference type="NCBI Taxonomy" id="766136"/>
    <lineage>
        <taxon>Bacteria</taxon>
        <taxon>Bacillati</taxon>
        <taxon>Bacillota</taxon>
        <taxon>Desulfuribacillia</taxon>
        <taxon>Desulfuribacillales</taxon>
        <taxon>Desulfuribacillaceae</taxon>
        <taxon>Desulfuribacillus</taxon>
    </lineage>
</organism>
<dbReference type="OrthoDB" id="9814800at2"/>
<keyword evidence="4" id="KW-1185">Reference proteome</keyword>
<accession>A0A1E5G3R1</accession>
<feature type="compositionally biased region" description="Low complexity" evidence="1">
    <location>
        <begin position="223"/>
        <end position="240"/>
    </location>
</feature>
<feature type="region of interest" description="Disordered" evidence="1">
    <location>
        <begin position="215"/>
        <end position="247"/>
    </location>
</feature>
<dbReference type="STRING" id="766136.BHF68_13945"/>
<feature type="transmembrane region" description="Helical" evidence="2">
    <location>
        <begin position="7"/>
        <end position="27"/>
    </location>
</feature>
<gene>
    <name evidence="3" type="ORF">BHF68_13945</name>
</gene>
<protein>
    <submittedName>
        <fullName evidence="3">Uncharacterized protein</fullName>
    </submittedName>
</protein>
<sequence length="294" mass="30162">MKLEKKIYLVFILTLTAIIMVACSLFPPKVSEPTVGDVPPITEENVVPKTPHAVDGPFANCITCHAAAEARHTMWDDEYCLSCHPPADDAGAGVGFGAITLPTNHDSPAFANCAMCHANDAVGASIPHALDGDYADCASCHEINYEEAAEGENGDSAGGLAAVTLPANHDSPAFANCAMCHANDAVGASIPHALDGVYADCASCHDINFQAAAPVEPAPAPSEPAQEQPAQEQPAQEQPASGGLGAITLPAGHNSPAFANCAMCHANDAVGASIPHALDGAYADCASCHQINYN</sequence>
<keyword evidence="2" id="KW-0812">Transmembrane</keyword>
<comment type="caution">
    <text evidence="3">The sequence shown here is derived from an EMBL/GenBank/DDBJ whole genome shotgun (WGS) entry which is preliminary data.</text>
</comment>
<name>A0A1E5G3R1_9FIRM</name>
<evidence type="ECO:0000256" key="2">
    <source>
        <dbReference type="SAM" id="Phobius"/>
    </source>
</evidence>
<dbReference type="RefSeq" id="WP_069642566.1">
    <property type="nucleotide sequence ID" value="NZ_MIJE01000005.1"/>
</dbReference>
<dbReference type="EMBL" id="MIJE01000005">
    <property type="protein sequence ID" value="OEF97696.1"/>
    <property type="molecule type" value="Genomic_DNA"/>
</dbReference>
<dbReference type="PROSITE" id="PS51257">
    <property type="entry name" value="PROKAR_LIPOPROTEIN"/>
    <property type="match status" value="1"/>
</dbReference>
<evidence type="ECO:0000256" key="1">
    <source>
        <dbReference type="SAM" id="MobiDB-lite"/>
    </source>
</evidence>
<keyword evidence="2" id="KW-0472">Membrane</keyword>
<proteinExistence type="predicted"/>